<dbReference type="Pfam" id="PF00512">
    <property type="entry name" value="HisKA"/>
    <property type="match status" value="1"/>
</dbReference>
<dbReference type="InterPro" id="IPR005467">
    <property type="entry name" value="His_kinase_dom"/>
</dbReference>
<dbReference type="InterPro" id="IPR003594">
    <property type="entry name" value="HATPase_dom"/>
</dbReference>
<comment type="catalytic activity">
    <reaction evidence="1">
        <text>ATP + protein L-histidine = ADP + protein N-phospho-L-histidine.</text>
        <dbReference type="EC" id="2.7.13.3"/>
    </reaction>
</comment>
<dbReference type="PRINTS" id="PR00344">
    <property type="entry name" value="BCTRLSENSOR"/>
</dbReference>
<feature type="transmembrane region" description="Helical" evidence="7">
    <location>
        <begin position="295"/>
        <end position="314"/>
    </location>
</feature>
<keyword evidence="7" id="KW-1133">Transmembrane helix</keyword>
<dbReference type="AlphaFoldDB" id="A0A9D1LDW8"/>
<dbReference type="CDD" id="cd00082">
    <property type="entry name" value="HisKA"/>
    <property type="match status" value="1"/>
</dbReference>
<dbReference type="SUPFAM" id="SSF55874">
    <property type="entry name" value="ATPase domain of HSP90 chaperone/DNA topoisomerase II/histidine kinase"/>
    <property type="match status" value="1"/>
</dbReference>
<evidence type="ECO:0000313" key="10">
    <source>
        <dbReference type="Proteomes" id="UP000824071"/>
    </source>
</evidence>
<dbReference type="CDD" id="cd00075">
    <property type="entry name" value="HATPase"/>
    <property type="match status" value="1"/>
</dbReference>
<dbReference type="PROSITE" id="PS50109">
    <property type="entry name" value="HIS_KIN"/>
    <property type="match status" value="1"/>
</dbReference>
<evidence type="ECO:0000256" key="6">
    <source>
        <dbReference type="ARBA" id="ARBA00023012"/>
    </source>
</evidence>
<name>A0A9D1LDW8_9FIRM</name>
<organism evidence="9 10">
    <name type="scientific">Candidatus Fimenecus excrementigallinarum</name>
    <dbReference type="NCBI Taxonomy" id="2840816"/>
    <lineage>
        <taxon>Bacteria</taxon>
        <taxon>Bacillati</taxon>
        <taxon>Bacillota</taxon>
        <taxon>Clostridia</taxon>
        <taxon>Candidatus Fimenecus</taxon>
    </lineage>
</organism>
<dbReference type="Pfam" id="PF02518">
    <property type="entry name" value="HATPase_c"/>
    <property type="match status" value="1"/>
</dbReference>
<evidence type="ECO:0000313" key="9">
    <source>
        <dbReference type="EMBL" id="HIU35276.1"/>
    </source>
</evidence>
<dbReference type="InterPro" id="IPR003661">
    <property type="entry name" value="HisK_dim/P_dom"/>
</dbReference>
<dbReference type="EMBL" id="DVMW01000012">
    <property type="protein sequence ID" value="HIU35276.1"/>
    <property type="molecule type" value="Genomic_DNA"/>
</dbReference>
<proteinExistence type="predicted"/>
<evidence type="ECO:0000256" key="5">
    <source>
        <dbReference type="ARBA" id="ARBA00022777"/>
    </source>
</evidence>
<evidence type="ECO:0000256" key="7">
    <source>
        <dbReference type="SAM" id="Phobius"/>
    </source>
</evidence>
<feature type="transmembrane region" description="Helical" evidence="7">
    <location>
        <begin position="203"/>
        <end position="224"/>
    </location>
</feature>
<keyword evidence="7" id="KW-0472">Membrane</keyword>
<sequence>MRSACAKKKLLGWLLPVAIVVLSVLLLQAVFSQSDFCIQKVTPQDGVLDIRGTDVSESVLDIANAWDFYPEALYTSADFAAGKTAEKAAPGTSASEVPYGTHRLRILAEPNRYYAICGFSLDYASRVFVNGTEVAAFGRVADNAADFVPRVGYMTIPMFSGESGEIELLYQYGNYVHKDGGYVPTTYLSAPQNIEAFKAACNLSSLSVSGGLLLLALYFLLSAAVRRKADFLCLAFCCLVLALRDQNFFNIHLLPADTSWYFAYRVFILVVMLMPVSILLLLNNMYASATKRWPLYAYLAMAAAAAVLICVLPTQEVVTVSTAVYYASLPYLLYLLFGVIRHYIRQRRLGTVDILLLAGFFVLLAGLLYEAIWTGDSAEVTHYGAAAYGMLGFVFLNAAAMNLQIQQRETALIESRSRSEMLERMNRLNMDFLHKVAHELKTPLTVISGYAQLTGMQLAAHRISDEAPANLKTIQQEAERLADMVTRLMEYSYGRKGELHFGQVAVSALLKNVDAIAAPMCLKNGNTVKIAAESCADVHGNSEMLLQIFINLVVNASKSTQNGTITISADDREREGFVLFRVADTGSGISPADLPHIFEQGFSASGSSGLGLTICREAVEAHGGEIWVERTGPGGTVFAFTAPKEGEA</sequence>
<dbReference type="GO" id="GO:0000155">
    <property type="term" value="F:phosphorelay sensor kinase activity"/>
    <property type="evidence" value="ECO:0007669"/>
    <property type="project" value="InterPro"/>
</dbReference>
<feature type="transmembrane region" description="Helical" evidence="7">
    <location>
        <begin position="261"/>
        <end position="283"/>
    </location>
</feature>
<evidence type="ECO:0000256" key="3">
    <source>
        <dbReference type="ARBA" id="ARBA00022553"/>
    </source>
</evidence>
<dbReference type="PANTHER" id="PTHR43711:SF1">
    <property type="entry name" value="HISTIDINE KINASE 1"/>
    <property type="match status" value="1"/>
</dbReference>
<dbReference type="Gene3D" id="3.30.565.10">
    <property type="entry name" value="Histidine kinase-like ATPase, C-terminal domain"/>
    <property type="match status" value="1"/>
</dbReference>
<dbReference type="InterPro" id="IPR036890">
    <property type="entry name" value="HATPase_C_sf"/>
</dbReference>
<keyword evidence="5" id="KW-0418">Kinase</keyword>
<protein>
    <recommendedName>
        <fullName evidence="2">histidine kinase</fullName>
        <ecNumber evidence="2">2.7.13.3</ecNumber>
    </recommendedName>
</protein>
<dbReference type="InterPro" id="IPR004358">
    <property type="entry name" value="Sig_transdc_His_kin-like_C"/>
</dbReference>
<dbReference type="PANTHER" id="PTHR43711">
    <property type="entry name" value="TWO-COMPONENT HISTIDINE KINASE"/>
    <property type="match status" value="1"/>
</dbReference>
<keyword evidence="6" id="KW-0902">Two-component regulatory system</keyword>
<evidence type="ECO:0000259" key="8">
    <source>
        <dbReference type="PROSITE" id="PS50109"/>
    </source>
</evidence>
<feature type="transmembrane region" description="Helical" evidence="7">
    <location>
        <begin position="352"/>
        <end position="373"/>
    </location>
</feature>
<accession>A0A9D1LDW8</accession>
<comment type="caution">
    <text evidence="9">The sequence shown here is derived from an EMBL/GenBank/DDBJ whole genome shotgun (WGS) entry which is preliminary data.</text>
</comment>
<dbReference type="Gene3D" id="1.10.287.130">
    <property type="match status" value="1"/>
</dbReference>
<dbReference type="Proteomes" id="UP000824071">
    <property type="component" value="Unassembled WGS sequence"/>
</dbReference>
<evidence type="ECO:0000256" key="4">
    <source>
        <dbReference type="ARBA" id="ARBA00022679"/>
    </source>
</evidence>
<dbReference type="EC" id="2.7.13.3" evidence="2"/>
<dbReference type="InterPro" id="IPR036097">
    <property type="entry name" value="HisK_dim/P_sf"/>
</dbReference>
<dbReference type="InterPro" id="IPR050736">
    <property type="entry name" value="Sensor_HK_Regulatory"/>
</dbReference>
<reference evidence="9" key="2">
    <citation type="journal article" date="2021" name="PeerJ">
        <title>Extensive microbial diversity within the chicken gut microbiome revealed by metagenomics and culture.</title>
        <authorList>
            <person name="Gilroy R."/>
            <person name="Ravi A."/>
            <person name="Getino M."/>
            <person name="Pursley I."/>
            <person name="Horton D.L."/>
            <person name="Alikhan N.F."/>
            <person name="Baker D."/>
            <person name="Gharbi K."/>
            <person name="Hall N."/>
            <person name="Watson M."/>
            <person name="Adriaenssens E.M."/>
            <person name="Foster-Nyarko E."/>
            <person name="Jarju S."/>
            <person name="Secka A."/>
            <person name="Antonio M."/>
            <person name="Oren A."/>
            <person name="Chaudhuri R.R."/>
            <person name="La Ragione R."/>
            <person name="Hildebrand F."/>
            <person name="Pallen M.J."/>
        </authorList>
    </citation>
    <scope>NUCLEOTIDE SEQUENCE</scope>
    <source>
        <strain evidence="9">ChiGjej1B1-19959</strain>
    </source>
</reference>
<evidence type="ECO:0000256" key="2">
    <source>
        <dbReference type="ARBA" id="ARBA00012438"/>
    </source>
</evidence>
<dbReference type="SMART" id="SM00388">
    <property type="entry name" value="HisKA"/>
    <property type="match status" value="1"/>
</dbReference>
<dbReference type="SUPFAM" id="SSF47384">
    <property type="entry name" value="Homodimeric domain of signal transducing histidine kinase"/>
    <property type="match status" value="1"/>
</dbReference>
<feature type="transmembrane region" description="Helical" evidence="7">
    <location>
        <begin position="320"/>
        <end position="340"/>
    </location>
</feature>
<keyword evidence="7" id="KW-0812">Transmembrane</keyword>
<reference evidence="9" key="1">
    <citation type="submission" date="2020-10" db="EMBL/GenBank/DDBJ databases">
        <authorList>
            <person name="Gilroy R."/>
        </authorList>
    </citation>
    <scope>NUCLEOTIDE SEQUENCE</scope>
    <source>
        <strain evidence="9">ChiGjej1B1-19959</strain>
    </source>
</reference>
<gene>
    <name evidence="9" type="ORF">IAC53_01535</name>
</gene>
<keyword evidence="3" id="KW-0597">Phosphoprotein</keyword>
<dbReference type="SMART" id="SM00387">
    <property type="entry name" value="HATPase_c"/>
    <property type="match status" value="1"/>
</dbReference>
<feature type="domain" description="Histidine kinase" evidence="8">
    <location>
        <begin position="435"/>
        <end position="646"/>
    </location>
</feature>
<evidence type="ECO:0000256" key="1">
    <source>
        <dbReference type="ARBA" id="ARBA00000085"/>
    </source>
</evidence>
<feature type="transmembrane region" description="Helical" evidence="7">
    <location>
        <begin position="385"/>
        <end position="403"/>
    </location>
</feature>
<keyword evidence="4" id="KW-0808">Transferase</keyword>